<name>A0A101HI94_9BACT</name>
<dbReference type="Pfam" id="PF00753">
    <property type="entry name" value="Lactamase_B"/>
    <property type="match status" value="1"/>
</dbReference>
<dbReference type="PANTHER" id="PTHR42978">
    <property type="entry name" value="QUORUM-QUENCHING LACTONASE YTNP-RELATED-RELATED"/>
    <property type="match status" value="1"/>
</dbReference>
<dbReference type="InterPro" id="IPR051013">
    <property type="entry name" value="MBL_superfamily_lactonases"/>
</dbReference>
<dbReference type="GO" id="GO:0016787">
    <property type="term" value="F:hydrolase activity"/>
    <property type="evidence" value="ECO:0007669"/>
    <property type="project" value="UniProtKB-KW"/>
</dbReference>
<dbReference type="CDD" id="cd16281">
    <property type="entry name" value="metallo-hydrolase-like_MBL-fold"/>
    <property type="match status" value="1"/>
</dbReference>
<accession>A0A101HI94</accession>
<dbReference type="PANTHER" id="PTHR42978:SF6">
    <property type="entry name" value="QUORUM-QUENCHING LACTONASE YTNP-RELATED"/>
    <property type="match status" value="1"/>
</dbReference>
<evidence type="ECO:0000256" key="1">
    <source>
        <dbReference type="ARBA" id="ARBA00007749"/>
    </source>
</evidence>
<keyword evidence="3" id="KW-0378">Hydrolase</keyword>
<protein>
    <recommendedName>
        <fullName evidence="5">Metallo-beta-lactamase domain-containing protein</fullName>
    </recommendedName>
</protein>
<keyword evidence="2" id="KW-0479">Metal-binding</keyword>
<proteinExistence type="inferred from homology"/>
<dbReference type="STRING" id="1123008.GCA_000380985_02806"/>
<evidence type="ECO:0000256" key="3">
    <source>
        <dbReference type="ARBA" id="ARBA00022801"/>
    </source>
</evidence>
<organism evidence="6 7">
    <name type="scientific">Proteiniphilum acetatigenes</name>
    <dbReference type="NCBI Taxonomy" id="294710"/>
    <lineage>
        <taxon>Bacteria</taxon>
        <taxon>Pseudomonadati</taxon>
        <taxon>Bacteroidota</taxon>
        <taxon>Bacteroidia</taxon>
        <taxon>Bacteroidales</taxon>
        <taxon>Dysgonomonadaceae</taxon>
        <taxon>Proteiniphilum</taxon>
    </lineage>
</organism>
<evidence type="ECO:0000313" key="6">
    <source>
        <dbReference type="EMBL" id="KUK77326.1"/>
    </source>
</evidence>
<dbReference type="EMBL" id="LGGN01000142">
    <property type="protein sequence ID" value="KUK77326.1"/>
    <property type="molecule type" value="Genomic_DNA"/>
</dbReference>
<evidence type="ECO:0000256" key="2">
    <source>
        <dbReference type="ARBA" id="ARBA00022723"/>
    </source>
</evidence>
<reference evidence="7" key="1">
    <citation type="journal article" date="2015" name="MBio">
        <title>Genome-Resolved Metagenomic Analysis Reveals Roles for Candidate Phyla and Other Microbial Community Members in Biogeochemical Transformations in Oil Reservoirs.</title>
        <authorList>
            <person name="Hu P."/>
            <person name="Tom L."/>
            <person name="Singh A."/>
            <person name="Thomas B.C."/>
            <person name="Baker B.J."/>
            <person name="Piceno Y.M."/>
            <person name="Andersen G.L."/>
            <person name="Banfield J.F."/>
        </authorList>
    </citation>
    <scope>NUCLEOTIDE SEQUENCE [LARGE SCALE GENOMIC DNA]</scope>
</reference>
<gene>
    <name evidence="6" type="ORF">XD92_0835</name>
</gene>
<dbReference type="InterPro" id="IPR001279">
    <property type="entry name" value="Metallo-B-lactamas"/>
</dbReference>
<dbReference type="Proteomes" id="UP000053860">
    <property type="component" value="Unassembled WGS sequence"/>
</dbReference>
<dbReference type="AlphaFoldDB" id="A0A101HI94"/>
<feature type="domain" description="Metallo-beta-lactamase" evidence="5">
    <location>
        <begin position="43"/>
        <end position="251"/>
    </location>
</feature>
<comment type="similarity">
    <text evidence="1">Belongs to the metallo-beta-lactamase superfamily.</text>
</comment>
<comment type="caution">
    <text evidence="6">The sequence shown here is derived from an EMBL/GenBank/DDBJ whole genome shotgun (WGS) entry which is preliminary data.</text>
</comment>
<keyword evidence="4" id="KW-0862">Zinc</keyword>
<dbReference type="Gene3D" id="3.60.15.10">
    <property type="entry name" value="Ribonuclease Z/Hydroxyacylglutathione hydrolase-like"/>
    <property type="match status" value="1"/>
</dbReference>
<dbReference type="SUPFAM" id="SSF56281">
    <property type="entry name" value="Metallo-hydrolase/oxidoreductase"/>
    <property type="match status" value="1"/>
</dbReference>
<evidence type="ECO:0000313" key="7">
    <source>
        <dbReference type="Proteomes" id="UP000053860"/>
    </source>
</evidence>
<evidence type="ECO:0000256" key="4">
    <source>
        <dbReference type="ARBA" id="ARBA00022833"/>
    </source>
</evidence>
<sequence>MLKFHIIESGYFLGDGGVMFGPVPKKYWSAKYKVDEKNMCVMSLRCLFIETDTRRILVDAGLGDKHDSRLKFFQPYNQKSMVEEIRRIGFEPEEVTDVILTHLHFDHCGASTALNENNEVVPTFPNATYRVSLSQWKNYRTPTLFEKGSFFPENIEPVYDAGQLKFVLEDIQLDEHIRLELYDGHTPGQIVVLFETEEEKYAFPGDVVPTSLNIALSWLSAYDNSVAVAMEEKKRFLDKAKKDKRTLIFYHDAYTVSAQL</sequence>
<dbReference type="InterPro" id="IPR036866">
    <property type="entry name" value="RibonucZ/Hydroxyglut_hydro"/>
</dbReference>
<dbReference type="GO" id="GO:0046872">
    <property type="term" value="F:metal ion binding"/>
    <property type="evidence" value="ECO:0007669"/>
    <property type="project" value="UniProtKB-KW"/>
</dbReference>
<dbReference type="SMART" id="SM00849">
    <property type="entry name" value="Lactamase_B"/>
    <property type="match status" value="1"/>
</dbReference>
<evidence type="ECO:0000259" key="5">
    <source>
        <dbReference type="SMART" id="SM00849"/>
    </source>
</evidence>